<keyword evidence="2" id="KW-1185">Reference proteome</keyword>
<dbReference type="AlphaFoldDB" id="G9NTF6"/>
<dbReference type="HOGENOM" id="CLU_2873834_0_0_1"/>
<sequence length="64" mass="6940">TFACDVNEHLLRGRPRCLGVSTHTHDIIARSSVSSPPCSATYHCVGCVCWLSPTFSVVIETSYA</sequence>
<reference evidence="1 2" key="1">
    <citation type="journal article" date="2011" name="Genome Biol.">
        <title>Comparative genome sequence analysis underscores mycoparasitism as the ancestral life style of Trichoderma.</title>
        <authorList>
            <person name="Kubicek C.P."/>
            <person name="Herrera-Estrella A."/>
            <person name="Seidl-Seiboth V."/>
            <person name="Martinez D.A."/>
            <person name="Druzhinina I.S."/>
            <person name="Thon M."/>
            <person name="Zeilinger S."/>
            <person name="Casas-Flores S."/>
            <person name="Horwitz B.A."/>
            <person name="Mukherjee P.K."/>
            <person name="Mukherjee M."/>
            <person name="Kredics L."/>
            <person name="Alcaraz L.D."/>
            <person name="Aerts A."/>
            <person name="Antal Z."/>
            <person name="Atanasova L."/>
            <person name="Cervantes-Badillo M.G."/>
            <person name="Challacombe J."/>
            <person name="Chertkov O."/>
            <person name="McCluskey K."/>
            <person name="Coulpier F."/>
            <person name="Deshpande N."/>
            <person name="von Doehren H."/>
            <person name="Ebbole D.J."/>
            <person name="Esquivel-Naranjo E.U."/>
            <person name="Fekete E."/>
            <person name="Flipphi M."/>
            <person name="Glaser F."/>
            <person name="Gomez-Rodriguez E.Y."/>
            <person name="Gruber S."/>
            <person name="Han C."/>
            <person name="Henrissat B."/>
            <person name="Hermosa R."/>
            <person name="Hernandez-Onate M."/>
            <person name="Karaffa L."/>
            <person name="Kosti I."/>
            <person name="Le Crom S."/>
            <person name="Lindquist E."/>
            <person name="Lucas S."/>
            <person name="Luebeck M."/>
            <person name="Luebeck P.S."/>
            <person name="Margeot A."/>
            <person name="Metz B."/>
            <person name="Misra M."/>
            <person name="Nevalainen H."/>
            <person name="Omann M."/>
            <person name="Packer N."/>
            <person name="Perrone G."/>
            <person name="Uresti-Rivera E.E."/>
            <person name="Salamov A."/>
            <person name="Schmoll M."/>
            <person name="Seiboth B."/>
            <person name="Shapiro H."/>
            <person name="Sukno S."/>
            <person name="Tamayo-Ramos J.A."/>
            <person name="Tisch D."/>
            <person name="Wiest A."/>
            <person name="Wilkinson H.H."/>
            <person name="Zhang M."/>
            <person name="Coutinho P.M."/>
            <person name="Kenerley C.M."/>
            <person name="Monte E."/>
            <person name="Baker S.E."/>
            <person name="Grigoriev I.V."/>
        </authorList>
    </citation>
    <scope>NUCLEOTIDE SEQUENCE [LARGE SCALE GENOMIC DNA]</scope>
    <source>
        <strain evidence="2">ATCC 20476 / IMI 206040</strain>
    </source>
</reference>
<dbReference type="Proteomes" id="UP000005426">
    <property type="component" value="Unassembled WGS sequence"/>
</dbReference>
<evidence type="ECO:0000313" key="2">
    <source>
        <dbReference type="Proteomes" id="UP000005426"/>
    </source>
</evidence>
<organism evidence="1 2">
    <name type="scientific">Hypocrea atroviridis (strain ATCC 20476 / IMI 206040)</name>
    <name type="common">Trichoderma atroviride</name>
    <dbReference type="NCBI Taxonomy" id="452589"/>
    <lineage>
        <taxon>Eukaryota</taxon>
        <taxon>Fungi</taxon>
        <taxon>Dikarya</taxon>
        <taxon>Ascomycota</taxon>
        <taxon>Pezizomycotina</taxon>
        <taxon>Sordariomycetes</taxon>
        <taxon>Hypocreomycetidae</taxon>
        <taxon>Hypocreales</taxon>
        <taxon>Hypocreaceae</taxon>
        <taxon>Trichoderma</taxon>
    </lineage>
</organism>
<comment type="caution">
    <text evidence="1">The sequence shown here is derived from an EMBL/GenBank/DDBJ whole genome shotgun (WGS) entry which is preliminary data.</text>
</comment>
<dbReference type="EMBL" id="ABDG02000023">
    <property type="protein sequence ID" value="EHK45998.1"/>
    <property type="molecule type" value="Genomic_DNA"/>
</dbReference>
<proteinExistence type="predicted"/>
<gene>
    <name evidence="1" type="ORF">TRIATDRAFT_299516</name>
</gene>
<feature type="non-terminal residue" evidence="1">
    <location>
        <position position="1"/>
    </location>
</feature>
<accession>G9NTF6</accession>
<evidence type="ECO:0000313" key="1">
    <source>
        <dbReference type="EMBL" id="EHK45998.1"/>
    </source>
</evidence>
<protein>
    <submittedName>
        <fullName evidence="1">Uncharacterized protein</fullName>
    </submittedName>
</protein>
<name>G9NTF6_HYPAI</name>